<organism evidence="1 2">
    <name type="scientific">Theobroma cacao</name>
    <name type="common">Cacao</name>
    <name type="synonym">Cocoa</name>
    <dbReference type="NCBI Taxonomy" id="3641"/>
    <lineage>
        <taxon>Eukaryota</taxon>
        <taxon>Viridiplantae</taxon>
        <taxon>Streptophyta</taxon>
        <taxon>Embryophyta</taxon>
        <taxon>Tracheophyta</taxon>
        <taxon>Spermatophyta</taxon>
        <taxon>Magnoliopsida</taxon>
        <taxon>eudicotyledons</taxon>
        <taxon>Gunneridae</taxon>
        <taxon>Pentapetalae</taxon>
        <taxon>rosids</taxon>
        <taxon>malvids</taxon>
        <taxon>Malvales</taxon>
        <taxon>Malvaceae</taxon>
        <taxon>Byttnerioideae</taxon>
        <taxon>Theobroma</taxon>
    </lineage>
</organism>
<evidence type="ECO:0000313" key="1">
    <source>
        <dbReference type="EMBL" id="EOY13825.1"/>
    </source>
</evidence>
<sequence length="55" mass="6567">MTFYFFFSRELGSKVNIFLPQKWRRSTSSSAHIHIYISIYSRSSCYHLTPPHLIN</sequence>
<dbReference type="Proteomes" id="UP000026915">
    <property type="component" value="Chromosome 7"/>
</dbReference>
<name>A0A061F906_THECC</name>
<reference evidence="1 2" key="1">
    <citation type="journal article" date="2013" name="Genome Biol.">
        <title>The genome sequence of the most widely cultivated cacao type and its use to identify candidate genes regulating pod color.</title>
        <authorList>
            <person name="Motamayor J.C."/>
            <person name="Mockaitis K."/>
            <person name="Schmutz J."/>
            <person name="Haiminen N."/>
            <person name="Iii D.L."/>
            <person name="Cornejo O."/>
            <person name="Findley S.D."/>
            <person name="Zheng P."/>
            <person name="Utro F."/>
            <person name="Royaert S."/>
            <person name="Saski C."/>
            <person name="Jenkins J."/>
            <person name="Podicheti R."/>
            <person name="Zhao M."/>
            <person name="Scheffler B.E."/>
            <person name="Stack J.C."/>
            <person name="Feltus F.A."/>
            <person name="Mustiga G.M."/>
            <person name="Amores F."/>
            <person name="Phillips W."/>
            <person name="Marelli J.P."/>
            <person name="May G.D."/>
            <person name="Shapiro H."/>
            <person name="Ma J."/>
            <person name="Bustamante C.D."/>
            <person name="Schnell R.J."/>
            <person name="Main D."/>
            <person name="Gilbert D."/>
            <person name="Parida L."/>
            <person name="Kuhn D.N."/>
        </authorList>
    </citation>
    <scope>NUCLEOTIDE SEQUENCE [LARGE SCALE GENOMIC DNA]</scope>
    <source>
        <strain evidence="2">cv. Matina 1-6</strain>
    </source>
</reference>
<protein>
    <submittedName>
        <fullName evidence="1">Uncharacterized protein</fullName>
    </submittedName>
</protein>
<gene>
    <name evidence="1" type="ORF">TCM_032480</name>
</gene>
<keyword evidence="2" id="KW-1185">Reference proteome</keyword>
<proteinExistence type="predicted"/>
<dbReference type="InParanoid" id="A0A061F906"/>
<evidence type="ECO:0000313" key="2">
    <source>
        <dbReference type="Proteomes" id="UP000026915"/>
    </source>
</evidence>
<dbReference type="AlphaFoldDB" id="A0A061F906"/>
<dbReference type="Gramene" id="EOY13825">
    <property type="protein sequence ID" value="EOY13825"/>
    <property type="gene ID" value="TCM_032480"/>
</dbReference>
<accession>A0A061F906</accession>
<dbReference type="HOGENOM" id="CLU_3036274_0_0_1"/>
<dbReference type="EMBL" id="CM001885">
    <property type="protein sequence ID" value="EOY13825.1"/>
    <property type="molecule type" value="Genomic_DNA"/>
</dbReference>